<proteinExistence type="predicted"/>
<dbReference type="SMART" id="SM00231">
    <property type="entry name" value="FA58C"/>
    <property type="match status" value="1"/>
</dbReference>
<sequence>MQNGRIEDSQITAASTVPDASLSTTQGRLNGRSSWSADRNDQNQWIQVDIGREGVVTAIGTQGRRNYPQWVKTYSLFYGSNGSAFEPHKIDDVLKVFSGNNDQQSIVTNSFSSAITARYIRIQPIDWHGHISMRFEVYGCSTGPCTLGEAAFGMQNGMIQDSQITASSIHHPTLSTKKGRLNGATSWSAKWSNVNEWIQVDLGREGVVTAIATQGRGDNYGQWVITYSVSYGSNGNAPEPYEINGVVE</sequence>
<dbReference type="Pfam" id="PF00754">
    <property type="entry name" value="F5_F8_type_C"/>
    <property type="match status" value="2"/>
</dbReference>
<dbReference type="PROSITE" id="PS01285">
    <property type="entry name" value="FA58C_1"/>
    <property type="match status" value="2"/>
</dbReference>
<gene>
    <name evidence="2" type="ORF">PACLA_8A064787</name>
</gene>
<dbReference type="PANTHER" id="PTHR24543">
    <property type="entry name" value="MULTICOPPER OXIDASE-RELATED"/>
    <property type="match status" value="1"/>
</dbReference>
<feature type="compositionally biased region" description="Polar residues" evidence="1">
    <location>
        <begin position="21"/>
        <end position="37"/>
    </location>
</feature>
<dbReference type="EMBL" id="CACRXK020007046">
    <property type="protein sequence ID" value="CAB4011152.1"/>
    <property type="molecule type" value="Genomic_DNA"/>
</dbReference>
<accession>A0A6S7J103</accession>
<evidence type="ECO:0000256" key="1">
    <source>
        <dbReference type="SAM" id="MobiDB-lite"/>
    </source>
</evidence>
<dbReference type="CDD" id="cd00057">
    <property type="entry name" value="FA58C"/>
    <property type="match status" value="1"/>
</dbReference>
<organism evidence="2 3">
    <name type="scientific">Paramuricea clavata</name>
    <name type="common">Red gorgonian</name>
    <name type="synonym">Violescent sea-whip</name>
    <dbReference type="NCBI Taxonomy" id="317549"/>
    <lineage>
        <taxon>Eukaryota</taxon>
        <taxon>Metazoa</taxon>
        <taxon>Cnidaria</taxon>
        <taxon>Anthozoa</taxon>
        <taxon>Octocorallia</taxon>
        <taxon>Malacalcyonacea</taxon>
        <taxon>Plexauridae</taxon>
        <taxon>Paramuricea</taxon>
    </lineage>
</organism>
<dbReference type="Gene3D" id="2.60.120.260">
    <property type="entry name" value="Galactose-binding domain-like"/>
    <property type="match status" value="2"/>
</dbReference>
<protein>
    <submittedName>
        <fullName evidence="2">Uncharacterized protein</fullName>
    </submittedName>
</protein>
<feature type="non-terminal residue" evidence="2">
    <location>
        <position position="1"/>
    </location>
</feature>
<dbReference type="AlphaFoldDB" id="A0A6S7J103"/>
<dbReference type="InterPro" id="IPR000421">
    <property type="entry name" value="FA58C"/>
</dbReference>
<dbReference type="OrthoDB" id="6071166at2759"/>
<dbReference type="InterPro" id="IPR008979">
    <property type="entry name" value="Galactose-bd-like_sf"/>
</dbReference>
<dbReference type="PROSITE" id="PS01286">
    <property type="entry name" value="FA58C_2"/>
    <property type="match status" value="1"/>
</dbReference>
<dbReference type="PROSITE" id="PS50022">
    <property type="entry name" value="FA58C_3"/>
    <property type="match status" value="2"/>
</dbReference>
<evidence type="ECO:0000313" key="3">
    <source>
        <dbReference type="Proteomes" id="UP001152795"/>
    </source>
</evidence>
<comment type="caution">
    <text evidence="2">The sequence shown here is derived from an EMBL/GenBank/DDBJ whole genome shotgun (WGS) entry which is preliminary data.</text>
</comment>
<name>A0A6S7J103_PARCT</name>
<dbReference type="SUPFAM" id="SSF49785">
    <property type="entry name" value="Galactose-binding domain-like"/>
    <property type="match status" value="2"/>
</dbReference>
<dbReference type="Proteomes" id="UP001152795">
    <property type="component" value="Unassembled WGS sequence"/>
</dbReference>
<dbReference type="PANTHER" id="PTHR24543:SF325">
    <property type="entry name" value="F5_8 TYPE C DOMAIN-CONTAINING PROTEIN"/>
    <property type="match status" value="1"/>
</dbReference>
<keyword evidence="3" id="KW-1185">Reference proteome</keyword>
<feature type="region of interest" description="Disordered" evidence="1">
    <location>
        <begin position="1"/>
        <end position="37"/>
    </location>
</feature>
<dbReference type="FunFam" id="2.60.120.260:FF:000016">
    <property type="entry name" value="Contactin-associated protein-like 4 isoform 1"/>
    <property type="match status" value="1"/>
</dbReference>
<reference evidence="2" key="1">
    <citation type="submission" date="2020-04" db="EMBL/GenBank/DDBJ databases">
        <authorList>
            <person name="Alioto T."/>
            <person name="Alioto T."/>
            <person name="Gomez Garrido J."/>
        </authorList>
    </citation>
    <scope>NUCLEOTIDE SEQUENCE</scope>
    <source>
        <strain evidence="2">A484AB</strain>
    </source>
</reference>
<evidence type="ECO:0000313" key="2">
    <source>
        <dbReference type="EMBL" id="CAB4011152.1"/>
    </source>
</evidence>